<dbReference type="InterPro" id="IPR035093">
    <property type="entry name" value="RelE/ParE_toxin_dom_sf"/>
</dbReference>
<dbReference type="EMBL" id="JACXXJ020000003">
    <property type="protein sequence ID" value="MBF2713447.1"/>
    <property type="molecule type" value="Genomic_DNA"/>
</dbReference>
<sequence>MAFDLVRSAASNRDLDLIFDHLIEAYLSFGDAIQEAFDRASARLQAIDDDLKALVHAPFQGTLLPTISPDLRHVTKNRAIITFKVDEVKNQVQILAIFFGGQDHQRHMLARLGERQGDDA</sequence>
<reference evidence="1" key="1">
    <citation type="submission" date="2020-11" db="EMBL/GenBank/DDBJ databases">
        <title>Agrobacterium vitis strain K377 genome.</title>
        <authorList>
            <person name="Xi H."/>
        </authorList>
    </citation>
    <scope>NUCLEOTIDE SEQUENCE</scope>
    <source>
        <strain evidence="1">K377</strain>
    </source>
</reference>
<evidence type="ECO:0000313" key="2">
    <source>
        <dbReference type="Proteomes" id="UP000655037"/>
    </source>
</evidence>
<name>A0AAE2UPD6_AGRVI</name>
<organism evidence="1 2">
    <name type="scientific">Agrobacterium vitis</name>
    <name type="common">Rhizobium vitis</name>
    <dbReference type="NCBI Taxonomy" id="373"/>
    <lineage>
        <taxon>Bacteria</taxon>
        <taxon>Pseudomonadati</taxon>
        <taxon>Pseudomonadota</taxon>
        <taxon>Alphaproteobacteria</taxon>
        <taxon>Hyphomicrobiales</taxon>
        <taxon>Rhizobiaceae</taxon>
        <taxon>Rhizobium/Agrobacterium group</taxon>
        <taxon>Agrobacterium</taxon>
    </lineage>
</organism>
<accession>A0AAE2UPD6</accession>
<dbReference type="AlphaFoldDB" id="A0AAE2UPD6"/>
<dbReference type="Proteomes" id="UP000655037">
    <property type="component" value="Unassembled WGS sequence"/>
</dbReference>
<dbReference type="RefSeq" id="WP_194415990.1">
    <property type="nucleotide sequence ID" value="NZ_JACXXJ020000003.1"/>
</dbReference>
<proteinExistence type="predicted"/>
<comment type="caution">
    <text evidence="1">The sequence shown here is derived from an EMBL/GenBank/DDBJ whole genome shotgun (WGS) entry which is preliminary data.</text>
</comment>
<protein>
    <submittedName>
        <fullName evidence="1">Type II toxin-antitoxin system RelE/ParE family toxin</fullName>
    </submittedName>
</protein>
<gene>
    <name evidence="1" type="ORF">IEI95_004165</name>
</gene>
<dbReference type="Gene3D" id="3.30.2310.20">
    <property type="entry name" value="RelE-like"/>
    <property type="match status" value="1"/>
</dbReference>
<evidence type="ECO:0000313" key="1">
    <source>
        <dbReference type="EMBL" id="MBF2713447.1"/>
    </source>
</evidence>